<evidence type="ECO:0000256" key="1">
    <source>
        <dbReference type="ARBA" id="ARBA00022723"/>
    </source>
</evidence>
<keyword evidence="3" id="KW-0862">Zinc</keyword>
<proteinExistence type="predicted"/>
<evidence type="ECO:0000313" key="8">
    <source>
        <dbReference type="EMBL" id="GAA0155768.1"/>
    </source>
</evidence>
<keyword evidence="2 4" id="KW-0863">Zinc-finger</keyword>
<dbReference type="PROSITE" id="PS01359">
    <property type="entry name" value="ZF_PHD_1"/>
    <property type="match status" value="1"/>
</dbReference>
<evidence type="ECO:0000256" key="2">
    <source>
        <dbReference type="ARBA" id="ARBA00022771"/>
    </source>
</evidence>
<dbReference type="InterPro" id="IPR013083">
    <property type="entry name" value="Znf_RING/FYVE/PHD"/>
</dbReference>
<name>A0AAV3PWX0_LITER</name>
<organism evidence="8 9">
    <name type="scientific">Lithospermum erythrorhizon</name>
    <name type="common">Purple gromwell</name>
    <name type="synonym">Lithospermum officinale var. erythrorhizon</name>
    <dbReference type="NCBI Taxonomy" id="34254"/>
    <lineage>
        <taxon>Eukaryota</taxon>
        <taxon>Viridiplantae</taxon>
        <taxon>Streptophyta</taxon>
        <taxon>Embryophyta</taxon>
        <taxon>Tracheophyta</taxon>
        <taxon>Spermatophyta</taxon>
        <taxon>Magnoliopsida</taxon>
        <taxon>eudicotyledons</taxon>
        <taxon>Gunneridae</taxon>
        <taxon>Pentapetalae</taxon>
        <taxon>asterids</taxon>
        <taxon>lamiids</taxon>
        <taxon>Boraginales</taxon>
        <taxon>Boraginaceae</taxon>
        <taxon>Boraginoideae</taxon>
        <taxon>Lithospermeae</taxon>
        <taxon>Lithospermum</taxon>
    </lineage>
</organism>
<dbReference type="InterPro" id="IPR056699">
    <property type="entry name" value="DUF7797"/>
</dbReference>
<accession>A0AAV3PWX0</accession>
<dbReference type="Pfam" id="PF01426">
    <property type="entry name" value="BAH"/>
    <property type="match status" value="1"/>
</dbReference>
<dbReference type="InterPro" id="IPR019786">
    <property type="entry name" value="Zinc_finger_PHD-type_CS"/>
</dbReference>
<dbReference type="InterPro" id="IPR001025">
    <property type="entry name" value="BAH_dom"/>
</dbReference>
<keyword evidence="9" id="KW-1185">Reference proteome</keyword>
<dbReference type="InterPro" id="IPR011011">
    <property type="entry name" value="Znf_FYVE_PHD"/>
</dbReference>
<sequence>MNFLAGEKRPGDEEGLDVREVKRVKGGGVLGDVKKVAEMVLVLAGLGKIRGGRSPSEAERGLMAEARGKLVEVCQEFAPKEVFPVERIGGMIEDLGLVDSKEQRLAFRPPKMSISEKLLLSKRKFDEAKEFALPPPTFSQKFQGPGYSALERRGLSQQVQVAPQDKAFQGSIPSASLQPAGSKSTPVPYQLPNSEVRSTISNALPSSHLVKDSRSFPQARFDPTSVEVDGRSTMRMATWPMQPQAATSTQMVSENNVPFQSRKVDGSVVIKSGITPQSATTKPVTSQVATGAAPVHQNVSSMNVGQPSHLRNIHSEIANMVQKLLQRYVEPPVWTPPSRDYLNKPWACQICKSFVTDADSLLICDNCEKGYHLKCLQTANHKKASKGEWHCFRCLSASHGKPLPPKYGRVMRNMNNTKTLSNTASVRPSPDRKTATVVEKPNLQKVSSNGNNSIQSDPSASMGNDAIQTNQNALTMQKNDFVPNKGEKDGEHSLGTCPNNSTVDHVVSSKQLDEEKKLVDLKTNSLADSEKVLMESHSEQLDQQSKVRGGMQNCMQFPSDQSVDNHITVTDSSEHCGKEPKVEEIGLGVLRVHHAETAKTTSSIREASNGSSNHSDVDWVGTMLEVADNNVYFQSCCINGVVYKLHDYVLVRFENGKLIPSKLQVMWEDQKTKSKWFTVNRCYFPSDLPETVGRPCGMESNEVYESTRGSTIMAGLIQGPCDVLPQNKFEAERERRVSSGIEGDVGLRPYYLCKWIYDEAKGIFREVSY</sequence>
<dbReference type="SMART" id="SM00249">
    <property type="entry name" value="PHD"/>
    <property type="match status" value="1"/>
</dbReference>
<dbReference type="Pfam" id="PF00628">
    <property type="entry name" value="PHD"/>
    <property type="match status" value="1"/>
</dbReference>
<dbReference type="GO" id="GO:0008270">
    <property type="term" value="F:zinc ion binding"/>
    <property type="evidence" value="ECO:0007669"/>
    <property type="project" value="UniProtKB-KW"/>
</dbReference>
<dbReference type="AlphaFoldDB" id="A0AAV3PWX0"/>
<feature type="region of interest" description="Disordered" evidence="5">
    <location>
        <begin position="444"/>
        <end position="464"/>
    </location>
</feature>
<gene>
    <name evidence="8" type="ORF">LIER_13423</name>
</gene>
<dbReference type="CDD" id="cd04370">
    <property type="entry name" value="BAH"/>
    <property type="match status" value="1"/>
</dbReference>
<dbReference type="CDD" id="cd15489">
    <property type="entry name" value="PHD_SF"/>
    <property type="match status" value="1"/>
</dbReference>
<evidence type="ECO:0008006" key="10">
    <source>
        <dbReference type="Google" id="ProtNLM"/>
    </source>
</evidence>
<protein>
    <recommendedName>
        <fullName evidence="10">PHD finger protein</fullName>
    </recommendedName>
</protein>
<evidence type="ECO:0000259" key="7">
    <source>
        <dbReference type="PROSITE" id="PS51038"/>
    </source>
</evidence>
<dbReference type="InterPro" id="IPR001965">
    <property type="entry name" value="Znf_PHD"/>
</dbReference>
<dbReference type="Gene3D" id="2.30.30.490">
    <property type="match status" value="1"/>
</dbReference>
<dbReference type="PROSITE" id="PS50016">
    <property type="entry name" value="ZF_PHD_2"/>
    <property type="match status" value="1"/>
</dbReference>
<dbReference type="InterPro" id="IPR019787">
    <property type="entry name" value="Znf_PHD-finger"/>
</dbReference>
<dbReference type="Proteomes" id="UP001454036">
    <property type="component" value="Unassembled WGS sequence"/>
</dbReference>
<dbReference type="SUPFAM" id="SSF57903">
    <property type="entry name" value="FYVE/PHD zinc finger"/>
    <property type="match status" value="1"/>
</dbReference>
<evidence type="ECO:0000259" key="6">
    <source>
        <dbReference type="PROSITE" id="PS50016"/>
    </source>
</evidence>
<dbReference type="PANTHER" id="PTHR47527">
    <property type="entry name" value="RING/FYVE/PHD ZINC FINGER SUPERFAMILY PROTEIN"/>
    <property type="match status" value="1"/>
</dbReference>
<dbReference type="Pfam" id="PF25073">
    <property type="entry name" value="DUF7797"/>
    <property type="match status" value="1"/>
</dbReference>
<comment type="caution">
    <text evidence="8">The sequence shown here is derived from an EMBL/GenBank/DDBJ whole genome shotgun (WGS) entry which is preliminary data.</text>
</comment>
<evidence type="ECO:0000313" key="9">
    <source>
        <dbReference type="Proteomes" id="UP001454036"/>
    </source>
</evidence>
<reference evidence="8 9" key="1">
    <citation type="submission" date="2024-01" db="EMBL/GenBank/DDBJ databases">
        <title>The complete chloroplast genome sequence of Lithospermum erythrorhizon: insights into the phylogenetic relationship among Boraginaceae species and the maternal lineages of purple gromwells.</title>
        <authorList>
            <person name="Okada T."/>
            <person name="Watanabe K."/>
        </authorList>
    </citation>
    <scope>NUCLEOTIDE SEQUENCE [LARGE SCALE GENOMIC DNA]</scope>
</reference>
<keyword evidence="1" id="KW-0479">Metal-binding</keyword>
<feature type="domain" description="PHD-type" evidence="6">
    <location>
        <begin position="345"/>
        <end position="397"/>
    </location>
</feature>
<dbReference type="GO" id="GO:0003682">
    <property type="term" value="F:chromatin binding"/>
    <property type="evidence" value="ECO:0007669"/>
    <property type="project" value="InterPro"/>
</dbReference>
<dbReference type="Gene3D" id="3.30.40.10">
    <property type="entry name" value="Zinc/RING finger domain, C3HC4 (zinc finger)"/>
    <property type="match status" value="1"/>
</dbReference>
<feature type="domain" description="BAH" evidence="7">
    <location>
        <begin position="641"/>
        <end position="768"/>
    </location>
</feature>
<dbReference type="EMBL" id="BAABME010002708">
    <property type="protein sequence ID" value="GAA0155768.1"/>
    <property type="molecule type" value="Genomic_DNA"/>
</dbReference>
<evidence type="ECO:0000256" key="4">
    <source>
        <dbReference type="PROSITE-ProRule" id="PRU00146"/>
    </source>
</evidence>
<dbReference type="PROSITE" id="PS51038">
    <property type="entry name" value="BAH"/>
    <property type="match status" value="1"/>
</dbReference>
<evidence type="ECO:0000256" key="5">
    <source>
        <dbReference type="SAM" id="MobiDB-lite"/>
    </source>
</evidence>
<dbReference type="PANTHER" id="PTHR47527:SF3">
    <property type="entry name" value="RING_FYVE_PHD ZINC FINGER SUPERFAMILY PROTEIN"/>
    <property type="match status" value="1"/>
</dbReference>
<evidence type="ECO:0000256" key="3">
    <source>
        <dbReference type="ARBA" id="ARBA00022833"/>
    </source>
</evidence>
<dbReference type="InterPro" id="IPR043151">
    <property type="entry name" value="BAH_sf"/>
</dbReference>